<feature type="compositionally biased region" description="Basic residues" evidence="9">
    <location>
        <begin position="1042"/>
        <end position="1051"/>
    </location>
</feature>
<dbReference type="Gene3D" id="3.60.21.10">
    <property type="match status" value="1"/>
</dbReference>
<dbReference type="InterPro" id="IPR006186">
    <property type="entry name" value="Ser/Thr-sp_prot-phosphatase"/>
</dbReference>
<evidence type="ECO:0000256" key="5">
    <source>
        <dbReference type="ARBA" id="ARBA00022912"/>
    </source>
</evidence>
<comment type="caution">
    <text evidence="12">The sequence shown here is derived from an EMBL/GenBank/DDBJ whole genome shotgun (WGS) entry which is preliminary data.</text>
</comment>
<organism evidence="12 13">
    <name type="scientific">Caenorhabditis remanei</name>
    <name type="common">Caenorhabditis vulgaris</name>
    <dbReference type="NCBI Taxonomy" id="31234"/>
    <lineage>
        <taxon>Eukaryota</taxon>
        <taxon>Metazoa</taxon>
        <taxon>Ecdysozoa</taxon>
        <taxon>Nematoda</taxon>
        <taxon>Chromadorea</taxon>
        <taxon>Rhabditida</taxon>
        <taxon>Rhabditina</taxon>
        <taxon>Rhabditomorpha</taxon>
        <taxon>Rhabditoidea</taxon>
        <taxon>Rhabditidae</taxon>
        <taxon>Peloderinae</taxon>
        <taxon>Caenorhabditis</taxon>
    </lineage>
</organism>
<evidence type="ECO:0000256" key="9">
    <source>
        <dbReference type="SAM" id="MobiDB-lite"/>
    </source>
</evidence>
<evidence type="ECO:0000256" key="2">
    <source>
        <dbReference type="ARBA" id="ARBA00013081"/>
    </source>
</evidence>
<evidence type="ECO:0000256" key="8">
    <source>
        <dbReference type="ARBA" id="ARBA00048336"/>
    </source>
</evidence>
<dbReference type="GO" id="GO:0004722">
    <property type="term" value="F:protein serine/threonine phosphatase activity"/>
    <property type="evidence" value="ECO:0007669"/>
    <property type="project" value="UniProtKB-EC"/>
</dbReference>
<dbReference type="GO" id="GO:0005737">
    <property type="term" value="C:cytoplasm"/>
    <property type="evidence" value="ECO:0007669"/>
    <property type="project" value="TreeGrafter"/>
</dbReference>
<name>A0A6A5GW35_CAERE</name>
<dbReference type="GO" id="GO:0005634">
    <property type="term" value="C:nucleus"/>
    <property type="evidence" value="ECO:0007669"/>
    <property type="project" value="TreeGrafter"/>
</dbReference>
<keyword evidence="6" id="KW-0464">Manganese</keyword>
<comment type="cofactor">
    <cofactor evidence="1">
        <name>Mn(2+)</name>
        <dbReference type="ChEBI" id="CHEBI:29035"/>
    </cofactor>
</comment>
<dbReference type="RefSeq" id="XP_053585374.1">
    <property type="nucleotide sequence ID" value="XM_053730602.1"/>
</dbReference>
<feature type="transmembrane region" description="Helical" evidence="10">
    <location>
        <begin position="758"/>
        <end position="783"/>
    </location>
</feature>
<evidence type="ECO:0000256" key="10">
    <source>
        <dbReference type="SAM" id="Phobius"/>
    </source>
</evidence>
<evidence type="ECO:0000259" key="11">
    <source>
        <dbReference type="SMART" id="SM00156"/>
    </source>
</evidence>
<dbReference type="GeneID" id="78775939"/>
<keyword evidence="10" id="KW-0472">Membrane</keyword>
<feature type="compositionally biased region" description="Basic and acidic residues" evidence="9">
    <location>
        <begin position="1092"/>
        <end position="1109"/>
    </location>
</feature>
<dbReference type="Proteomes" id="UP000483820">
    <property type="component" value="Chromosome IV"/>
</dbReference>
<dbReference type="InterPro" id="IPR050341">
    <property type="entry name" value="PP1_catalytic_subunit"/>
</dbReference>
<feature type="region of interest" description="Disordered" evidence="9">
    <location>
        <begin position="999"/>
        <end position="1110"/>
    </location>
</feature>
<dbReference type="InterPro" id="IPR029052">
    <property type="entry name" value="Metallo-depent_PP-like"/>
</dbReference>
<dbReference type="SMART" id="SM00156">
    <property type="entry name" value="PP2Ac"/>
    <property type="match status" value="1"/>
</dbReference>
<proteinExistence type="predicted"/>
<evidence type="ECO:0000313" key="12">
    <source>
        <dbReference type="EMBL" id="KAF1758603.1"/>
    </source>
</evidence>
<dbReference type="Pfam" id="PF00149">
    <property type="entry name" value="Metallophos"/>
    <property type="match status" value="1"/>
</dbReference>
<feature type="compositionally biased region" description="Low complexity" evidence="9">
    <location>
        <begin position="1052"/>
        <end position="1064"/>
    </location>
</feature>
<dbReference type="CTD" id="78775939"/>
<evidence type="ECO:0000256" key="1">
    <source>
        <dbReference type="ARBA" id="ARBA00001936"/>
    </source>
</evidence>
<dbReference type="InterPro" id="IPR004843">
    <property type="entry name" value="Calcineurin-like_PHP"/>
</dbReference>
<evidence type="ECO:0000256" key="6">
    <source>
        <dbReference type="ARBA" id="ARBA00023211"/>
    </source>
</evidence>
<feature type="compositionally biased region" description="Basic and acidic residues" evidence="9">
    <location>
        <begin position="1008"/>
        <end position="1037"/>
    </location>
</feature>
<dbReference type="EMBL" id="WUAV01000004">
    <property type="protein sequence ID" value="KAF1758603.1"/>
    <property type="molecule type" value="Genomic_DNA"/>
</dbReference>
<dbReference type="InterPro" id="IPR003125">
    <property type="entry name" value="WSN"/>
</dbReference>
<keyword evidence="3" id="KW-0479">Metal-binding</keyword>
<dbReference type="PANTHER" id="PTHR11668:SF300">
    <property type="entry name" value="SERINE_THREONINE-PROTEIN PHOSPHATASE"/>
    <property type="match status" value="1"/>
</dbReference>
<dbReference type="Pfam" id="PF02206">
    <property type="entry name" value="WSN"/>
    <property type="match status" value="1"/>
</dbReference>
<gene>
    <name evidence="12" type="ORF">GCK72_015062</name>
</gene>
<dbReference type="PANTHER" id="PTHR11668">
    <property type="entry name" value="SERINE/THREONINE PROTEIN PHOSPHATASE"/>
    <property type="match status" value="1"/>
</dbReference>
<protein>
    <recommendedName>
        <fullName evidence="2">protein-serine/threonine phosphatase</fullName>
        <ecNumber evidence="2">3.1.3.16</ecNumber>
    </recommendedName>
</protein>
<evidence type="ECO:0000256" key="4">
    <source>
        <dbReference type="ARBA" id="ARBA00022801"/>
    </source>
</evidence>
<dbReference type="KEGG" id="crq:GCK72_015062"/>
<sequence length="1459" mass="164200">MRLLRKRAPAINQKKKTHDALIRKHVNELRLLGKVVNALVLEKQIKNKEVKRRDVILDLLKIRKELRDSLNKEKVSEAGKKLQEITLVADKCNDKSDECGNMTPVRDTIGDVMKLQAPKFDYGDQRGDVSVFPVLVKFKSSYGIIMFKDDISKISNTVDSFLNGAITASSNLTLIMEHVNVMINAPAKMRELEKIVNHKFKPSETKLLSGDIVSNHIQVILFLRGIDQLLLKQANFSMSKLANFLKHLATVKGKVSREVIDAVIEGLEVVVDLSEPKMILSTSLTHAFLNGPDDLHQFPQDFKSSFIKDIVFNGTIPEYGILLTEFAQLYGLSKPAHTVLLSIQAMNVAKPTVMLRSQLESAKNESEAFEAMEKFNECMNSVQKVSNNATTLQDLQQELQDLDTLKKEKTVFIGQFNTVGVNFEPLYKIEKALLEGNTQDLGKLASIVIGHKSLPEFKKILDELKPKVEGFEKNFPNLKKWVENTKVEGLNQSNIANDKQIQSTYNCVQNKKMMEAAKESIGDGFPLKAMSKFKTGNIFVVESIKAVEEAGRLKDELNNIDSAASGRSVREVKQDSELTQKISIDLNGGFGVASYLVPTKELKPDWEKLRIHCNNMSPAQQKEIEPLRKPAEIIFRNGAMIAEKALAGIDTRNRTFPEFPEVLNISIDFDGTAYFNGPAFMKKLDEIGAPYPDKEVSERLRSLQLDFTNGNSLIKATAQAFSVVIPFFLALSPRSYSSPTTHKTITMEAFTEANGSNVGAYVGMGFGAVAVVGLVGGGAYGVWYWKKKRDEKLDNSIQHVEIVENKQHQIKLRMKVKPSSYNINATPRCVVYEVEENKVEKIELEEVHEKVDEKVSTKKISSLPKKQQKIVKDANEIAGGQKTVNTGFEALAGDQIKQHTKRRTVAFMQGVRDETFVDEYYPCSDPLTVVKSSQEILCGEGIDVYDEREQATDNTLDLTQIDSTIVDELNKKRSDLQLDTTQKGEGFESSQKRINAAIQEFSTKNPRKPKEDVNKRKDGGADKKKNSGQNKTDDKKNQPKNSHGKNGKKSKSGNTKGSKKNSIGTKKKKRMSPLKRVNIDPKQVHLKMRPLQKSDEQMQQEDNSREKCPRFPLDILTNGEMDYVKIASELTSKEFLTIKKFPHVENGITYRNPFEPEQVISTCDKVADYMNNSENDYLTLDRENTMVITDIHGEIRDLMYHINMALDIPGITVLATGDYGDRGDRSICVLMAICSLKLLNPRKFYFTSGNHETPFINIVYGLFDESIESFGEAKGRLVWEAANRMFKAMPMCSFLQKRVYCAHGGVFEQMLKGLDEALKLIKRTPENEEQAIVSETMKWADTIEDFQLDPKQPNDFQYGNRGGDYIKNFAMLGVLRAMIACCLILCLRGHQVMQYGIQPFAGTKCFTVYSSNNKGYTNWSTNVIFNRGNILTINRFIKPEYINQNVSDIPDGDATLPAE</sequence>
<keyword evidence="10" id="KW-0812">Transmembrane</keyword>
<feature type="domain" description="Serine/threonine specific protein phosphatases" evidence="11">
    <location>
        <begin position="1154"/>
        <end position="1440"/>
    </location>
</feature>
<keyword evidence="5" id="KW-0904">Protein phosphatase</keyword>
<comment type="catalytic activity">
    <reaction evidence="7">
        <text>O-phospho-L-seryl-[protein] + H2O = L-seryl-[protein] + phosphate</text>
        <dbReference type="Rhea" id="RHEA:20629"/>
        <dbReference type="Rhea" id="RHEA-COMP:9863"/>
        <dbReference type="Rhea" id="RHEA-COMP:11604"/>
        <dbReference type="ChEBI" id="CHEBI:15377"/>
        <dbReference type="ChEBI" id="CHEBI:29999"/>
        <dbReference type="ChEBI" id="CHEBI:43474"/>
        <dbReference type="ChEBI" id="CHEBI:83421"/>
        <dbReference type="EC" id="3.1.3.16"/>
    </reaction>
</comment>
<dbReference type="CDD" id="cd00144">
    <property type="entry name" value="MPP_PPP_family"/>
    <property type="match status" value="1"/>
</dbReference>
<dbReference type="SUPFAM" id="SSF56300">
    <property type="entry name" value="Metallo-dependent phosphatases"/>
    <property type="match status" value="1"/>
</dbReference>
<dbReference type="GO" id="GO:0046872">
    <property type="term" value="F:metal ion binding"/>
    <property type="evidence" value="ECO:0007669"/>
    <property type="project" value="UniProtKB-KW"/>
</dbReference>
<dbReference type="EC" id="3.1.3.16" evidence="2"/>
<evidence type="ECO:0000256" key="3">
    <source>
        <dbReference type="ARBA" id="ARBA00022723"/>
    </source>
</evidence>
<keyword evidence="4" id="KW-0378">Hydrolase</keyword>
<reference evidence="12 13" key="1">
    <citation type="submission" date="2019-12" db="EMBL/GenBank/DDBJ databases">
        <title>Chromosome-level assembly of the Caenorhabditis remanei genome.</title>
        <authorList>
            <person name="Teterina A.A."/>
            <person name="Willis J.H."/>
            <person name="Phillips P.C."/>
        </authorList>
    </citation>
    <scope>NUCLEOTIDE SEQUENCE [LARGE SCALE GENOMIC DNA]</scope>
    <source>
        <strain evidence="12 13">PX506</strain>
        <tissue evidence="12">Whole organism</tissue>
    </source>
</reference>
<evidence type="ECO:0000256" key="7">
    <source>
        <dbReference type="ARBA" id="ARBA00047761"/>
    </source>
</evidence>
<evidence type="ECO:0000313" key="13">
    <source>
        <dbReference type="Proteomes" id="UP000483820"/>
    </source>
</evidence>
<accession>A0A6A5GW35</accession>
<dbReference type="PRINTS" id="PR00114">
    <property type="entry name" value="STPHPHTASE"/>
</dbReference>
<keyword evidence="10" id="KW-1133">Transmembrane helix</keyword>
<comment type="catalytic activity">
    <reaction evidence="8">
        <text>O-phospho-L-threonyl-[protein] + H2O = L-threonyl-[protein] + phosphate</text>
        <dbReference type="Rhea" id="RHEA:47004"/>
        <dbReference type="Rhea" id="RHEA-COMP:11060"/>
        <dbReference type="Rhea" id="RHEA-COMP:11605"/>
        <dbReference type="ChEBI" id="CHEBI:15377"/>
        <dbReference type="ChEBI" id="CHEBI:30013"/>
        <dbReference type="ChEBI" id="CHEBI:43474"/>
        <dbReference type="ChEBI" id="CHEBI:61977"/>
        <dbReference type="EC" id="3.1.3.16"/>
    </reaction>
</comment>